<dbReference type="PANTHER" id="PTHR30188:SF4">
    <property type="entry name" value="PROTEIN TRIGALACTOSYLDIACYLGLYCEROL 1, CHLOROPLASTIC"/>
    <property type="match status" value="1"/>
</dbReference>
<keyword evidence="1" id="KW-1133">Transmembrane helix</keyword>
<feature type="transmembrane region" description="Helical" evidence="1">
    <location>
        <begin position="237"/>
        <end position="261"/>
    </location>
</feature>
<sequence length="271" mass="28103">MTIEVISSRKGLVPDAVNEVGALVTFSAQTVATGARALVLRKFPMAETVNQAQFLFRVCTLPALLLMIPIGVLTAVIVGGLATQIGAAGYSGAVVAFVIIGQAAALVTALMMAGVGGSAICADMGSRTIREEIQALHVMSVDVIERVVVPRVFAAIFVAVCMVSMVTFAGVFITFINQVLVVGESPGAFLMTLTSYGRVSDFLMATIKAICFAIVSALICAFKGLHARGGPAGVANAVNEAVVLAFIAVFVVNVVLSQLYITLVPAVGEYM</sequence>
<name>A0A839RSK8_9ACTN</name>
<dbReference type="GO" id="GO:0043190">
    <property type="term" value="C:ATP-binding cassette (ABC) transporter complex"/>
    <property type="evidence" value="ECO:0007669"/>
    <property type="project" value="InterPro"/>
</dbReference>
<gene>
    <name evidence="2" type="ORF">FHU29_003806</name>
</gene>
<feature type="transmembrane region" description="Helical" evidence="1">
    <location>
        <begin position="94"/>
        <end position="120"/>
    </location>
</feature>
<keyword evidence="3" id="KW-1185">Reference proteome</keyword>
<protein>
    <submittedName>
        <fullName evidence="2">Phospholipid/cholesterol/gamma-HCH transport system permease protein</fullName>
    </submittedName>
</protein>
<dbReference type="InterPro" id="IPR030802">
    <property type="entry name" value="Permease_MalE"/>
</dbReference>
<dbReference type="GO" id="GO:0005548">
    <property type="term" value="F:phospholipid transporter activity"/>
    <property type="evidence" value="ECO:0007669"/>
    <property type="project" value="TreeGrafter"/>
</dbReference>
<feature type="transmembrane region" description="Helical" evidence="1">
    <location>
        <begin position="202"/>
        <end position="225"/>
    </location>
</feature>
<feature type="transmembrane region" description="Helical" evidence="1">
    <location>
        <begin position="61"/>
        <end position="82"/>
    </location>
</feature>
<reference evidence="2 3" key="1">
    <citation type="submission" date="2020-08" db="EMBL/GenBank/DDBJ databases">
        <title>Sequencing the genomes of 1000 actinobacteria strains.</title>
        <authorList>
            <person name="Klenk H.-P."/>
        </authorList>
    </citation>
    <scope>NUCLEOTIDE SEQUENCE [LARGE SCALE GENOMIC DNA]</scope>
    <source>
        <strain evidence="2 3">DSM 45258</strain>
    </source>
</reference>
<feature type="transmembrane region" description="Helical" evidence="1">
    <location>
        <begin position="152"/>
        <end position="182"/>
    </location>
</feature>
<comment type="caution">
    <text evidence="2">The sequence shown here is derived from an EMBL/GenBank/DDBJ whole genome shotgun (WGS) entry which is preliminary data.</text>
</comment>
<evidence type="ECO:0000256" key="1">
    <source>
        <dbReference type="SAM" id="Phobius"/>
    </source>
</evidence>
<dbReference type="EMBL" id="JACHWS010000003">
    <property type="protein sequence ID" value="MBB3039337.1"/>
    <property type="molecule type" value="Genomic_DNA"/>
</dbReference>
<evidence type="ECO:0000313" key="2">
    <source>
        <dbReference type="EMBL" id="MBB3039337.1"/>
    </source>
</evidence>
<keyword evidence="1" id="KW-0472">Membrane</keyword>
<dbReference type="OrthoDB" id="5243306at2"/>
<dbReference type="RefSeq" id="WP_064441876.1">
    <property type="nucleotide sequence ID" value="NZ_BDDI01000016.1"/>
</dbReference>
<dbReference type="PANTHER" id="PTHR30188">
    <property type="entry name" value="ABC TRANSPORTER PERMEASE PROTEIN-RELATED"/>
    <property type="match status" value="1"/>
</dbReference>
<dbReference type="Proteomes" id="UP000567922">
    <property type="component" value="Unassembled WGS sequence"/>
</dbReference>
<dbReference type="Pfam" id="PF02405">
    <property type="entry name" value="MlaE"/>
    <property type="match status" value="1"/>
</dbReference>
<keyword evidence="1" id="KW-0812">Transmembrane</keyword>
<evidence type="ECO:0000313" key="3">
    <source>
        <dbReference type="Proteomes" id="UP000567922"/>
    </source>
</evidence>
<proteinExistence type="predicted"/>
<accession>A0A839RSK8</accession>
<dbReference type="AlphaFoldDB" id="A0A839RSK8"/>
<organism evidence="2 3">
    <name type="scientific">Hoyosella altamirensis</name>
    <dbReference type="NCBI Taxonomy" id="616997"/>
    <lineage>
        <taxon>Bacteria</taxon>
        <taxon>Bacillati</taxon>
        <taxon>Actinomycetota</taxon>
        <taxon>Actinomycetes</taxon>
        <taxon>Mycobacteriales</taxon>
        <taxon>Hoyosellaceae</taxon>
        <taxon>Hoyosella</taxon>
    </lineage>
</organism>